<dbReference type="CDD" id="cd16393">
    <property type="entry name" value="SPO0J_N"/>
    <property type="match status" value="1"/>
</dbReference>
<dbReference type="EMBL" id="SVNY01000007">
    <property type="protein sequence ID" value="MBE6834371.1"/>
    <property type="molecule type" value="Genomic_DNA"/>
</dbReference>
<comment type="similarity">
    <text evidence="2">Belongs to the ParB family.</text>
</comment>
<comment type="caution">
    <text evidence="6">The sequence shown here is derived from an EMBL/GenBank/DDBJ whole genome shotgun (WGS) entry which is preliminary data.</text>
</comment>
<dbReference type="RefSeq" id="WP_326840850.1">
    <property type="nucleotide sequence ID" value="NZ_SVNY01000007.1"/>
</dbReference>
<evidence type="ECO:0000313" key="6">
    <source>
        <dbReference type="EMBL" id="MBE6834371.1"/>
    </source>
</evidence>
<reference evidence="6" key="1">
    <citation type="submission" date="2019-04" db="EMBL/GenBank/DDBJ databases">
        <title>Evolution of Biomass-Degrading Anaerobic Consortia Revealed by Metagenomics.</title>
        <authorList>
            <person name="Peng X."/>
        </authorList>
    </citation>
    <scope>NUCLEOTIDE SEQUENCE</scope>
    <source>
        <strain evidence="6">SIG551</strain>
    </source>
</reference>
<dbReference type="FunFam" id="1.10.10.2830:FF:000001">
    <property type="entry name" value="Chromosome partitioning protein ParB"/>
    <property type="match status" value="1"/>
</dbReference>
<evidence type="ECO:0000313" key="7">
    <source>
        <dbReference type="Proteomes" id="UP000754750"/>
    </source>
</evidence>
<dbReference type="Gene3D" id="3.90.1530.30">
    <property type="match status" value="1"/>
</dbReference>
<protein>
    <submittedName>
        <fullName evidence="6">ParB/RepB/Spo0J family partition protein</fullName>
    </submittedName>
</protein>
<dbReference type="SUPFAM" id="SSF110849">
    <property type="entry name" value="ParB/Sulfiredoxin"/>
    <property type="match status" value="1"/>
</dbReference>
<dbReference type="GO" id="GO:0005694">
    <property type="term" value="C:chromosome"/>
    <property type="evidence" value="ECO:0007669"/>
    <property type="project" value="TreeGrafter"/>
</dbReference>
<accession>A0A928KWX9</accession>
<dbReference type="SMART" id="SM00470">
    <property type="entry name" value="ParB"/>
    <property type="match status" value="1"/>
</dbReference>
<evidence type="ECO:0000256" key="2">
    <source>
        <dbReference type="ARBA" id="ARBA00006295"/>
    </source>
</evidence>
<dbReference type="AlphaFoldDB" id="A0A928KWX9"/>
<gene>
    <name evidence="6" type="ORF">E7512_12490</name>
</gene>
<dbReference type="InterPro" id="IPR003115">
    <property type="entry name" value="ParB_N"/>
</dbReference>
<evidence type="ECO:0000259" key="5">
    <source>
        <dbReference type="SMART" id="SM00470"/>
    </source>
</evidence>
<dbReference type="NCBIfam" id="TIGR00180">
    <property type="entry name" value="parB_part"/>
    <property type="match status" value="1"/>
</dbReference>
<dbReference type="GO" id="GO:0007059">
    <property type="term" value="P:chromosome segregation"/>
    <property type="evidence" value="ECO:0007669"/>
    <property type="project" value="UniProtKB-KW"/>
</dbReference>
<evidence type="ECO:0000256" key="4">
    <source>
        <dbReference type="ARBA" id="ARBA00023125"/>
    </source>
</evidence>
<dbReference type="Pfam" id="PF02195">
    <property type="entry name" value="ParB_N"/>
    <property type="match status" value="1"/>
</dbReference>
<dbReference type="GO" id="GO:0003677">
    <property type="term" value="F:DNA binding"/>
    <property type="evidence" value="ECO:0007669"/>
    <property type="project" value="UniProtKB-KW"/>
</dbReference>
<dbReference type="SUPFAM" id="SSF109709">
    <property type="entry name" value="KorB DNA-binding domain-like"/>
    <property type="match status" value="1"/>
</dbReference>
<comment type="subcellular location">
    <subcellularLocation>
        <location evidence="1">Cytoplasm</location>
        <location evidence="1">Nucleoid</location>
    </subcellularLocation>
</comment>
<dbReference type="PANTHER" id="PTHR33375">
    <property type="entry name" value="CHROMOSOME-PARTITIONING PROTEIN PARB-RELATED"/>
    <property type="match status" value="1"/>
</dbReference>
<dbReference type="Proteomes" id="UP000754750">
    <property type="component" value="Unassembled WGS sequence"/>
</dbReference>
<proteinExistence type="inferred from homology"/>
<keyword evidence="3" id="KW-0159">Chromosome partition</keyword>
<evidence type="ECO:0000256" key="3">
    <source>
        <dbReference type="ARBA" id="ARBA00022829"/>
    </source>
</evidence>
<dbReference type="InterPro" id="IPR041468">
    <property type="entry name" value="HTH_ParB/Spo0J"/>
</dbReference>
<sequence>MFFFQEKKRVNEIPLNQIRSNPSQPRRFFAPRELQELSDSIRANGLLQPLTVRKVAGGYELIAGERRLRACFMAGMKTAPCILVECDEQQSAIYAILENLQRQDLQIFEEAEGIRRLIEEWGVTQEEAASRLGKSQSAIANKLRLLRLSETERAMISHAGLTERHARALLRIEGEEVRTRLLHKIINENLNVRQTEELVNDEMECSTQPQTVKNKRTFVIKDVRLFLNTIRHAVDTMRQSGIDAVEQNRETEEFIEYVVRIPKEQVVANKRRPA</sequence>
<dbReference type="InterPro" id="IPR036086">
    <property type="entry name" value="ParB/Sulfiredoxin_sf"/>
</dbReference>
<dbReference type="InterPro" id="IPR050336">
    <property type="entry name" value="Chromosome_partition/occlusion"/>
</dbReference>
<dbReference type="FunFam" id="3.90.1530.30:FF:000001">
    <property type="entry name" value="Chromosome partitioning protein ParB"/>
    <property type="match status" value="1"/>
</dbReference>
<keyword evidence="4" id="KW-0238">DNA-binding</keyword>
<evidence type="ECO:0000256" key="1">
    <source>
        <dbReference type="ARBA" id="ARBA00004453"/>
    </source>
</evidence>
<dbReference type="Gene3D" id="1.10.10.2830">
    <property type="match status" value="1"/>
</dbReference>
<name>A0A928KWX9_9FIRM</name>
<dbReference type="Pfam" id="PF17762">
    <property type="entry name" value="HTH_ParB"/>
    <property type="match status" value="1"/>
</dbReference>
<feature type="domain" description="ParB-like N-terminal" evidence="5">
    <location>
        <begin position="11"/>
        <end position="100"/>
    </location>
</feature>
<organism evidence="6 7">
    <name type="scientific">Faecalispora sporosphaeroides</name>
    <dbReference type="NCBI Taxonomy" id="1549"/>
    <lineage>
        <taxon>Bacteria</taxon>
        <taxon>Bacillati</taxon>
        <taxon>Bacillota</taxon>
        <taxon>Clostridia</taxon>
        <taxon>Eubacteriales</taxon>
        <taxon>Oscillospiraceae</taxon>
        <taxon>Faecalispora</taxon>
    </lineage>
</organism>
<dbReference type="PANTHER" id="PTHR33375:SF1">
    <property type="entry name" value="CHROMOSOME-PARTITIONING PROTEIN PARB-RELATED"/>
    <property type="match status" value="1"/>
</dbReference>
<dbReference type="InterPro" id="IPR004437">
    <property type="entry name" value="ParB/RepB/Spo0J"/>
</dbReference>
<dbReference type="GO" id="GO:0045881">
    <property type="term" value="P:positive regulation of sporulation resulting in formation of a cellular spore"/>
    <property type="evidence" value="ECO:0007669"/>
    <property type="project" value="TreeGrafter"/>
</dbReference>
<dbReference type="GO" id="GO:0009295">
    <property type="term" value="C:nucleoid"/>
    <property type="evidence" value="ECO:0007669"/>
    <property type="project" value="UniProtKB-SubCell"/>
</dbReference>